<dbReference type="Proteomes" id="UP001243989">
    <property type="component" value="Unassembled WGS sequence"/>
</dbReference>
<name>A0AAJ0EDI2_9PEZI</name>
<reference evidence="3" key="1">
    <citation type="submission" date="2021-06" db="EMBL/GenBank/DDBJ databases">
        <title>Comparative genomics, transcriptomics and evolutionary studies reveal genomic signatures of adaptation to plant cell wall in hemibiotrophic fungi.</title>
        <authorList>
            <consortium name="DOE Joint Genome Institute"/>
            <person name="Baroncelli R."/>
            <person name="Diaz J.F."/>
            <person name="Benocci T."/>
            <person name="Peng M."/>
            <person name="Battaglia E."/>
            <person name="Haridas S."/>
            <person name="Andreopoulos W."/>
            <person name="Labutti K."/>
            <person name="Pangilinan J."/>
            <person name="Floch G.L."/>
            <person name="Makela M.R."/>
            <person name="Henrissat B."/>
            <person name="Grigoriev I.V."/>
            <person name="Crouch J.A."/>
            <person name="De Vries R.P."/>
            <person name="Sukno S.A."/>
            <person name="Thon M.R."/>
        </authorList>
    </citation>
    <scope>NUCLEOTIDE SEQUENCE</scope>
    <source>
        <strain evidence="3">CBS 102054</strain>
    </source>
</reference>
<dbReference type="PANTHER" id="PTHR24148:SF64">
    <property type="entry name" value="HETEROKARYON INCOMPATIBILITY DOMAIN-CONTAINING PROTEIN"/>
    <property type="match status" value="1"/>
</dbReference>
<dbReference type="PANTHER" id="PTHR24148">
    <property type="entry name" value="ANKYRIN REPEAT DOMAIN-CONTAINING PROTEIN 39 HOMOLOG-RELATED"/>
    <property type="match status" value="1"/>
</dbReference>
<evidence type="ECO:0000313" key="4">
    <source>
        <dbReference type="Proteomes" id="UP001243989"/>
    </source>
</evidence>
<comment type="caution">
    <text evidence="3">The sequence shown here is derived from an EMBL/GenBank/DDBJ whole genome shotgun (WGS) entry which is preliminary data.</text>
</comment>
<dbReference type="EMBL" id="JAHMHQ010000019">
    <property type="protein sequence ID" value="KAK1625622.1"/>
    <property type="molecule type" value="Genomic_DNA"/>
</dbReference>
<dbReference type="RefSeq" id="XP_060441617.1">
    <property type="nucleotide sequence ID" value="XM_060592761.1"/>
</dbReference>
<organism evidence="3 4">
    <name type="scientific">Colletotrichum phormii</name>
    <dbReference type="NCBI Taxonomy" id="359342"/>
    <lineage>
        <taxon>Eukaryota</taxon>
        <taxon>Fungi</taxon>
        <taxon>Dikarya</taxon>
        <taxon>Ascomycota</taxon>
        <taxon>Pezizomycotina</taxon>
        <taxon>Sordariomycetes</taxon>
        <taxon>Hypocreomycetidae</taxon>
        <taxon>Glomerellales</taxon>
        <taxon>Glomerellaceae</taxon>
        <taxon>Colletotrichum</taxon>
        <taxon>Colletotrichum acutatum species complex</taxon>
    </lineage>
</organism>
<evidence type="ECO:0000259" key="2">
    <source>
        <dbReference type="Pfam" id="PF06985"/>
    </source>
</evidence>
<proteinExistence type="predicted"/>
<dbReference type="Pfam" id="PF06985">
    <property type="entry name" value="HET"/>
    <property type="match status" value="1"/>
</dbReference>
<dbReference type="InterPro" id="IPR052895">
    <property type="entry name" value="HetReg/Transcr_Mod"/>
</dbReference>
<dbReference type="AlphaFoldDB" id="A0AAJ0EDI2"/>
<evidence type="ECO:0000256" key="1">
    <source>
        <dbReference type="SAM" id="MobiDB-lite"/>
    </source>
</evidence>
<keyword evidence="4" id="KW-1185">Reference proteome</keyword>
<gene>
    <name evidence="3" type="ORF">BDP81DRAFT_452594</name>
</gene>
<sequence>MSITIEKVSEIHTQIPSSIYPALPLAANDIRLITIQAKGNDDNPDSLSCSLHVSSLNDSTPYHALSYTWGPATVQEADDRPATSITCNGHAILITHNLADTRQPRAREQKTDDAERSRQVQLMASIYSSAFCVLIWLGEEDDHTAKALRLIHHLTTIDARHLARLTPQSIAQSPLSRERGGGGDDDDILRDPTSWDAVRTPFRRNYFCRSWIIQEVVLARSATVLCGGQTTSWTHLESVSHFFSTTSWSSHFSSTSLLRDTTRAPATTTSPRS</sequence>
<accession>A0AAJ0EDI2</accession>
<evidence type="ECO:0000313" key="3">
    <source>
        <dbReference type="EMBL" id="KAK1625622.1"/>
    </source>
</evidence>
<protein>
    <submittedName>
        <fullName evidence="3">Heterokaryon incompatibility protein-domain-containing protein</fullName>
    </submittedName>
</protein>
<dbReference type="GeneID" id="85477623"/>
<feature type="domain" description="Heterokaryon incompatibility" evidence="2">
    <location>
        <begin position="110"/>
        <end position="215"/>
    </location>
</feature>
<feature type="region of interest" description="Disordered" evidence="1">
    <location>
        <begin position="168"/>
        <end position="190"/>
    </location>
</feature>
<dbReference type="InterPro" id="IPR010730">
    <property type="entry name" value="HET"/>
</dbReference>